<dbReference type="HAMAP" id="MF_00994">
    <property type="entry name" value="LPS_assembly_LapB"/>
    <property type="match status" value="1"/>
</dbReference>
<evidence type="ECO:0000313" key="6">
    <source>
        <dbReference type="Proteomes" id="UP000192920"/>
    </source>
</evidence>
<dbReference type="InterPro" id="IPR030865">
    <property type="entry name" value="LapB"/>
</dbReference>
<evidence type="ECO:0000256" key="1">
    <source>
        <dbReference type="ARBA" id="ARBA00022723"/>
    </source>
</evidence>
<keyword evidence="2" id="KW-1003">Cell membrane</keyword>
<protein>
    <recommendedName>
        <fullName evidence="2">Lipopolysaccharide assembly protein B</fullName>
    </recommendedName>
</protein>
<dbReference type="GO" id="GO:0008653">
    <property type="term" value="P:lipopolysaccharide metabolic process"/>
    <property type="evidence" value="ECO:0007669"/>
    <property type="project" value="InterPro"/>
</dbReference>
<evidence type="ECO:0000256" key="3">
    <source>
        <dbReference type="SAM" id="Phobius"/>
    </source>
</evidence>
<organism evidence="5 6">
    <name type="scientific">Pseudogulbenkiania subflava DSM 22618</name>
    <dbReference type="NCBI Taxonomy" id="1123014"/>
    <lineage>
        <taxon>Bacteria</taxon>
        <taxon>Pseudomonadati</taxon>
        <taxon>Pseudomonadota</taxon>
        <taxon>Betaproteobacteria</taxon>
        <taxon>Neisseriales</taxon>
        <taxon>Chromobacteriaceae</taxon>
        <taxon>Pseudogulbenkiania</taxon>
    </lineage>
</organism>
<comment type="subcellular location">
    <subcellularLocation>
        <location evidence="2">Cell inner membrane</location>
        <topology evidence="2">Single-pass membrane protein</topology>
        <orientation evidence="2">Cytoplasmic side</orientation>
    </subcellularLocation>
</comment>
<dbReference type="Gene3D" id="1.25.40.10">
    <property type="entry name" value="Tetratricopeptide repeat domain"/>
    <property type="match status" value="1"/>
</dbReference>
<keyword evidence="2 3" id="KW-0812">Transmembrane</keyword>
<feature type="binding site" evidence="2">
    <location>
        <position position="374"/>
    </location>
    <ligand>
        <name>Fe cation</name>
        <dbReference type="ChEBI" id="CHEBI:24875"/>
    </ligand>
</feature>
<keyword evidence="2 3" id="KW-0472">Membrane</keyword>
<comment type="similarity">
    <text evidence="2">Belongs to the LapB family.</text>
</comment>
<keyword evidence="2" id="KW-0677">Repeat</keyword>
<name>A0A1Y6BTZ3_9NEIS</name>
<keyword evidence="6" id="KW-1185">Reference proteome</keyword>
<keyword evidence="2" id="KW-0997">Cell inner membrane</keyword>
<dbReference type="Pfam" id="PF13176">
    <property type="entry name" value="TPR_7"/>
    <property type="match status" value="1"/>
</dbReference>
<dbReference type="InterPro" id="IPR011990">
    <property type="entry name" value="TPR-like_helical_dom_sf"/>
</dbReference>
<dbReference type="Pfam" id="PF18073">
    <property type="entry name" value="Zn_ribbon_LapB"/>
    <property type="match status" value="1"/>
</dbReference>
<dbReference type="GO" id="GO:0046890">
    <property type="term" value="P:regulation of lipid biosynthetic process"/>
    <property type="evidence" value="ECO:0007669"/>
    <property type="project" value="UniProtKB-UniRule"/>
</dbReference>
<gene>
    <name evidence="2" type="primary">lapB</name>
    <name evidence="5" type="ORF">SAMN02745746_01931</name>
</gene>
<feature type="topological domain" description="Cytoplasmic" evidence="2">
    <location>
        <begin position="25"/>
        <end position="388"/>
    </location>
</feature>
<dbReference type="GO" id="GO:0009898">
    <property type="term" value="C:cytoplasmic side of plasma membrane"/>
    <property type="evidence" value="ECO:0007669"/>
    <property type="project" value="UniProtKB-UniRule"/>
</dbReference>
<keyword evidence="2" id="KW-0802">TPR repeat</keyword>
<dbReference type="NCBIfam" id="NF008755">
    <property type="entry name" value="PRK11788.1-3"/>
    <property type="match status" value="1"/>
</dbReference>
<comment type="function">
    <text evidence="2">Modulates cellular lipopolysaccharide (LPS) levels by regulating LpxC, which is involved in lipid A biosynthesis. May act by modulating the proteolytic activity of FtsH towards LpxC. May also coordinate assembly of proteins involved in LPS synthesis at the plasma membrane.</text>
</comment>
<dbReference type="GO" id="GO:0005506">
    <property type="term" value="F:iron ion binding"/>
    <property type="evidence" value="ECO:0007669"/>
    <property type="project" value="UniProtKB-UniRule"/>
</dbReference>
<sequence length="388" mass="44277">MALELDLWWLLLFPAFFALGWLAARVDMRSVLRQAKEVPAGFFRGLDALVEEDSGAAVKALAEVARQQPAVQELPLTLGKLYRKRGENDRAIRLHQRMLESTDLPAEQRDAVRFELAQDFRKAGLVDRAEEILLKLLNGNMGRSARRQLLDIYQQDRDWEKAIATAKELRNDAHSYQHEVAQYHCELAQGELYKSNYAEARRHVTEALAANRKCVRASLILGDIEFAECRLEEAIAAWQGIEKQNFEYLSMAAERLFDAYEKLGKPSEGIALLRGYQKTFPQLELTDLLYQKVATYEGEARALEAAREAVHARPSLNGVYRLIESQMDGLSPEGRADAEVIRALVSKHAQRLTVHRCKCCNFRSRAFFWHCPACGEWESFTPNRSEIH</sequence>
<reference evidence="6" key="1">
    <citation type="submission" date="2017-04" db="EMBL/GenBank/DDBJ databases">
        <authorList>
            <person name="Varghese N."/>
            <person name="Submissions S."/>
        </authorList>
    </citation>
    <scope>NUCLEOTIDE SEQUENCE [LARGE SCALE GENOMIC DNA]</scope>
    <source>
        <strain evidence="6">DSM 22618</strain>
    </source>
</reference>
<keyword evidence="2 3" id="KW-1133">Transmembrane helix</keyword>
<feature type="domain" description="LapB rubredoxin metal binding" evidence="4">
    <location>
        <begin position="355"/>
        <end position="382"/>
    </location>
</feature>
<feature type="binding site" evidence="2">
    <location>
        <position position="357"/>
    </location>
    <ligand>
        <name>Fe cation</name>
        <dbReference type="ChEBI" id="CHEBI:24875"/>
    </ligand>
</feature>
<feature type="transmembrane region" description="Helical" evidence="3">
    <location>
        <begin position="6"/>
        <end position="24"/>
    </location>
</feature>
<dbReference type="AlphaFoldDB" id="A0A1Y6BTZ3"/>
<dbReference type="STRING" id="1123014.SAMN02745746_01931"/>
<proteinExistence type="inferred from homology"/>
<dbReference type="SUPFAM" id="SSF81901">
    <property type="entry name" value="HCP-like"/>
    <property type="match status" value="1"/>
</dbReference>
<dbReference type="InterPro" id="IPR019734">
    <property type="entry name" value="TPR_rpt"/>
</dbReference>
<keyword evidence="1 2" id="KW-0479">Metal-binding</keyword>
<evidence type="ECO:0000256" key="2">
    <source>
        <dbReference type="HAMAP-Rule" id="MF_00994"/>
    </source>
</evidence>
<evidence type="ECO:0000313" key="5">
    <source>
        <dbReference type="EMBL" id="SMF21213.1"/>
    </source>
</evidence>
<accession>A0A1Y6BTZ3</accession>
<feature type="binding site" evidence="2">
    <location>
        <position position="360"/>
    </location>
    <ligand>
        <name>Fe cation</name>
        <dbReference type="ChEBI" id="CHEBI:24875"/>
    </ligand>
</feature>
<dbReference type="InterPro" id="IPR041166">
    <property type="entry name" value="Rubredoxin_2"/>
</dbReference>
<dbReference type="EMBL" id="FXAG01000008">
    <property type="protein sequence ID" value="SMF21213.1"/>
    <property type="molecule type" value="Genomic_DNA"/>
</dbReference>
<feature type="binding site" evidence="2">
    <location>
        <position position="371"/>
    </location>
    <ligand>
        <name>Fe cation</name>
        <dbReference type="ChEBI" id="CHEBI:24875"/>
    </ligand>
</feature>
<dbReference type="Proteomes" id="UP000192920">
    <property type="component" value="Unassembled WGS sequence"/>
</dbReference>
<keyword evidence="2" id="KW-0408">Iron</keyword>
<evidence type="ECO:0000259" key="4">
    <source>
        <dbReference type="Pfam" id="PF18073"/>
    </source>
</evidence>
<dbReference type="Pfam" id="PF13432">
    <property type="entry name" value="TPR_16"/>
    <property type="match status" value="1"/>
</dbReference>